<gene>
    <name evidence="2" type="ORF">HNR50_001237</name>
</gene>
<reference evidence="2 3" key="1">
    <citation type="submission" date="2020-08" db="EMBL/GenBank/DDBJ databases">
        <title>Genomic Encyclopedia of Type Strains, Phase IV (KMG-IV): sequencing the most valuable type-strain genomes for metagenomic binning, comparative biology and taxonomic classification.</title>
        <authorList>
            <person name="Goeker M."/>
        </authorList>
    </citation>
    <scope>NUCLEOTIDE SEQUENCE [LARGE SCALE GENOMIC DNA]</scope>
    <source>
        <strain evidence="2 3">DSM 2461</strain>
    </source>
</reference>
<dbReference type="Gene3D" id="3.30.110.40">
    <property type="entry name" value="TusA-like domain"/>
    <property type="match status" value="1"/>
</dbReference>
<dbReference type="RefSeq" id="WP_184744948.1">
    <property type="nucleotide sequence ID" value="NZ_JACHGJ010000002.1"/>
</dbReference>
<evidence type="ECO:0000313" key="2">
    <source>
        <dbReference type="EMBL" id="MBB6479579.1"/>
    </source>
</evidence>
<dbReference type="InterPro" id="IPR019870">
    <property type="entry name" value="Se_metab_YedF"/>
</dbReference>
<dbReference type="InterPro" id="IPR003787">
    <property type="entry name" value="Sulphur_relay_DsrE/F-like"/>
</dbReference>
<dbReference type="Pfam" id="PF01206">
    <property type="entry name" value="TusA"/>
    <property type="match status" value="1"/>
</dbReference>
<protein>
    <submittedName>
        <fullName evidence="2">Selenium metabolism protein YedF</fullName>
    </submittedName>
</protein>
<dbReference type="Pfam" id="PF02635">
    <property type="entry name" value="DsrE"/>
    <property type="match status" value="1"/>
</dbReference>
<accession>A0A841R9G0</accession>
<dbReference type="SUPFAM" id="SSF75169">
    <property type="entry name" value="DsrEFH-like"/>
    <property type="match status" value="1"/>
</dbReference>
<keyword evidence="3" id="KW-1185">Reference proteome</keyword>
<dbReference type="SUPFAM" id="SSF64307">
    <property type="entry name" value="SirA-like"/>
    <property type="match status" value="1"/>
</dbReference>
<dbReference type="InterPro" id="IPR001455">
    <property type="entry name" value="TusA-like"/>
</dbReference>
<dbReference type="EMBL" id="JACHGJ010000002">
    <property type="protein sequence ID" value="MBB6479579.1"/>
    <property type="molecule type" value="Genomic_DNA"/>
</dbReference>
<comment type="caution">
    <text evidence="2">The sequence shown here is derived from an EMBL/GenBank/DDBJ whole genome shotgun (WGS) entry which is preliminary data.</text>
</comment>
<dbReference type="AlphaFoldDB" id="A0A841R9G0"/>
<name>A0A841R9G0_9SPIO</name>
<evidence type="ECO:0000259" key="1">
    <source>
        <dbReference type="Pfam" id="PF01206"/>
    </source>
</evidence>
<dbReference type="Proteomes" id="UP000587760">
    <property type="component" value="Unassembled WGS sequence"/>
</dbReference>
<sequence length="209" mass="22442">MKKSINGTGLACPQPVIRVKQAFDEGGFSVLEIQVDNQAAVENVTRFCENSGHAILSVTQEGEIRTITIDNEGYKEGDAPPAEPSFQFAEIQKGSAEEPLNIFINAETIGQGDPKLGSKLMEAFIYSLTEIERRPDNILMMNGGVKVAVEGSPCIGNLKDLEESGITIYVCGACLDFYGMKEQLAVGKVSNMYEIASILTGKGNTVTVG</sequence>
<dbReference type="InterPro" id="IPR027396">
    <property type="entry name" value="DsrEFH-like"/>
</dbReference>
<proteinExistence type="predicted"/>
<feature type="domain" description="UPF0033" evidence="1">
    <location>
        <begin position="4"/>
        <end position="69"/>
    </location>
</feature>
<evidence type="ECO:0000313" key="3">
    <source>
        <dbReference type="Proteomes" id="UP000587760"/>
    </source>
</evidence>
<dbReference type="NCBIfam" id="TIGR03527">
    <property type="entry name" value="selenium_YedF"/>
    <property type="match status" value="1"/>
</dbReference>
<organism evidence="2 3">
    <name type="scientific">Spirochaeta isovalerica</name>
    <dbReference type="NCBI Taxonomy" id="150"/>
    <lineage>
        <taxon>Bacteria</taxon>
        <taxon>Pseudomonadati</taxon>
        <taxon>Spirochaetota</taxon>
        <taxon>Spirochaetia</taxon>
        <taxon>Spirochaetales</taxon>
        <taxon>Spirochaetaceae</taxon>
        <taxon>Spirochaeta</taxon>
    </lineage>
</organism>
<dbReference type="InterPro" id="IPR036868">
    <property type="entry name" value="TusA-like_sf"/>
</dbReference>